<dbReference type="PROSITE" id="PS50026">
    <property type="entry name" value="EGF_3"/>
    <property type="match status" value="1"/>
</dbReference>
<keyword evidence="10" id="KW-0067">ATP-binding</keyword>
<name>A0ABD1TK26_9LAMI</name>
<keyword evidence="4" id="KW-0808">Transferase</keyword>
<evidence type="ECO:0000256" key="11">
    <source>
        <dbReference type="ARBA" id="ARBA00022989"/>
    </source>
</evidence>
<dbReference type="InterPro" id="IPR045274">
    <property type="entry name" value="WAK-like"/>
</dbReference>
<dbReference type="AlphaFoldDB" id="A0ABD1TK26"/>
<keyword evidence="11" id="KW-1133">Transmembrane helix</keyword>
<dbReference type="Proteomes" id="UP001604336">
    <property type="component" value="Unassembled WGS sequence"/>
</dbReference>
<dbReference type="InterPro" id="IPR009030">
    <property type="entry name" value="Growth_fac_rcpt_cys_sf"/>
</dbReference>
<keyword evidence="8" id="KW-0547">Nucleotide-binding</keyword>
<dbReference type="InterPro" id="IPR013695">
    <property type="entry name" value="WAK"/>
</dbReference>
<keyword evidence="21" id="KW-1185">Reference proteome</keyword>
<keyword evidence="7" id="KW-0677">Repeat</keyword>
<dbReference type="InterPro" id="IPR000719">
    <property type="entry name" value="Prot_kinase_dom"/>
</dbReference>
<keyword evidence="6 17" id="KW-0732">Signal</keyword>
<evidence type="ECO:0000256" key="14">
    <source>
        <dbReference type="ARBA" id="ARBA00023180"/>
    </source>
</evidence>
<keyword evidence="2" id="KW-0723">Serine/threonine-protein kinase</keyword>
<dbReference type="SUPFAM" id="SSF57184">
    <property type="entry name" value="Growth factor receptor domain"/>
    <property type="match status" value="1"/>
</dbReference>
<dbReference type="InterPro" id="IPR001881">
    <property type="entry name" value="EGF-like_Ca-bd_dom"/>
</dbReference>
<keyword evidence="5" id="KW-0812">Transmembrane</keyword>
<dbReference type="GO" id="GO:0005524">
    <property type="term" value="F:ATP binding"/>
    <property type="evidence" value="ECO:0007669"/>
    <property type="project" value="UniProtKB-KW"/>
</dbReference>
<dbReference type="Gene3D" id="2.10.25.10">
    <property type="entry name" value="Laminin"/>
    <property type="match status" value="1"/>
</dbReference>
<feature type="region of interest" description="Disordered" evidence="16">
    <location>
        <begin position="662"/>
        <end position="682"/>
    </location>
</feature>
<evidence type="ECO:0000256" key="12">
    <source>
        <dbReference type="ARBA" id="ARBA00023136"/>
    </source>
</evidence>
<feature type="domain" description="EGF-like" evidence="19">
    <location>
        <begin position="290"/>
        <end position="321"/>
    </location>
</feature>
<evidence type="ECO:0000256" key="10">
    <source>
        <dbReference type="ARBA" id="ARBA00022840"/>
    </source>
</evidence>
<evidence type="ECO:0000256" key="3">
    <source>
        <dbReference type="ARBA" id="ARBA00022536"/>
    </source>
</evidence>
<keyword evidence="3 15" id="KW-0245">EGF-like domain</keyword>
<dbReference type="Pfam" id="PF08488">
    <property type="entry name" value="WAK"/>
    <property type="match status" value="1"/>
</dbReference>
<evidence type="ECO:0000256" key="4">
    <source>
        <dbReference type="ARBA" id="ARBA00022679"/>
    </source>
</evidence>
<evidence type="ECO:0000256" key="2">
    <source>
        <dbReference type="ARBA" id="ARBA00022527"/>
    </source>
</evidence>
<dbReference type="Pfam" id="PF13947">
    <property type="entry name" value="GUB_WAK_bind"/>
    <property type="match status" value="1"/>
</dbReference>
<proteinExistence type="predicted"/>
<dbReference type="InterPro" id="IPR025287">
    <property type="entry name" value="WAK_GUB"/>
</dbReference>
<dbReference type="InterPro" id="IPR000152">
    <property type="entry name" value="EGF-type_Asp/Asn_hydroxyl_site"/>
</dbReference>
<dbReference type="Gene3D" id="3.30.200.20">
    <property type="entry name" value="Phosphorylase Kinase, domain 1"/>
    <property type="match status" value="1"/>
</dbReference>
<keyword evidence="9 20" id="KW-0418">Kinase</keyword>
<evidence type="ECO:0000313" key="21">
    <source>
        <dbReference type="Proteomes" id="UP001604336"/>
    </source>
</evidence>
<feature type="signal peptide" evidence="17">
    <location>
        <begin position="1"/>
        <end position="19"/>
    </location>
</feature>
<dbReference type="SMART" id="SM00179">
    <property type="entry name" value="EGF_CA"/>
    <property type="match status" value="1"/>
</dbReference>
<evidence type="ECO:0000256" key="6">
    <source>
        <dbReference type="ARBA" id="ARBA00022729"/>
    </source>
</evidence>
<keyword evidence="13" id="KW-1015">Disulfide bond</keyword>
<evidence type="ECO:0000256" key="9">
    <source>
        <dbReference type="ARBA" id="ARBA00022777"/>
    </source>
</evidence>
<evidence type="ECO:0000259" key="18">
    <source>
        <dbReference type="PROSITE" id="PS50011"/>
    </source>
</evidence>
<dbReference type="GO" id="GO:0004674">
    <property type="term" value="F:protein serine/threonine kinase activity"/>
    <property type="evidence" value="ECO:0007669"/>
    <property type="project" value="UniProtKB-KW"/>
</dbReference>
<dbReference type="Pfam" id="PF00008">
    <property type="entry name" value="EGF"/>
    <property type="match status" value="1"/>
</dbReference>
<evidence type="ECO:0000256" key="15">
    <source>
        <dbReference type="PROSITE-ProRule" id="PRU00076"/>
    </source>
</evidence>
<reference evidence="21" key="1">
    <citation type="submission" date="2024-07" db="EMBL/GenBank/DDBJ databases">
        <title>Two chromosome-level genome assemblies of Korean endemic species Abeliophyllum distichum and Forsythia ovata (Oleaceae).</title>
        <authorList>
            <person name="Jang H."/>
        </authorList>
    </citation>
    <scope>NUCLEOTIDE SEQUENCE [LARGE SCALE GENOMIC DNA]</scope>
</reference>
<dbReference type="PROSITE" id="PS50011">
    <property type="entry name" value="PROTEIN_KINASE_DOM"/>
    <property type="match status" value="1"/>
</dbReference>
<protein>
    <submittedName>
        <fullName evidence="20">Wall-associated receptor kinase 2</fullName>
    </submittedName>
</protein>
<dbReference type="InterPro" id="IPR001245">
    <property type="entry name" value="Ser-Thr/Tyr_kinase_cat_dom"/>
</dbReference>
<evidence type="ECO:0000256" key="16">
    <source>
        <dbReference type="SAM" id="MobiDB-lite"/>
    </source>
</evidence>
<feature type="chain" id="PRO_5044823918" evidence="17">
    <location>
        <begin position="20"/>
        <end position="682"/>
    </location>
</feature>
<evidence type="ECO:0000256" key="1">
    <source>
        <dbReference type="ARBA" id="ARBA00004479"/>
    </source>
</evidence>
<evidence type="ECO:0000259" key="19">
    <source>
        <dbReference type="PROSITE" id="PS50026"/>
    </source>
</evidence>
<comment type="subcellular location">
    <subcellularLocation>
        <location evidence="1">Membrane</location>
        <topology evidence="1">Single-pass type I membrane protein</topology>
    </subcellularLocation>
</comment>
<keyword evidence="20" id="KW-0675">Receptor</keyword>
<dbReference type="Pfam" id="PF07714">
    <property type="entry name" value="PK_Tyr_Ser-Thr"/>
    <property type="match status" value="1"/>
</dbReference>
<dbReference type="InterPro" id="IPR000742">
    <property type="entry name" value="EGF"/>
</dbReference>
<keyword evidence="14" id="KW-0325">Glycoprotein</keyword>
<dbReference type="CDD" id="cd00054">
    <property type="entry name" value="EGF_CA"/>
    <property type="match status" value="1"/>
</dbReference>
<accession>A0ABD1TK26</accession>
<organism evidence="20 21">
    <name type="scientific">Abeliophyllum distichum</name>
    <dbReference type="NCBI Taxonomy" id="126358"/>
    <lineage>
        <taxon>Eukaryota</taxon>
        <taxon>Viridiplantae</taxon>
        <taxon>Streptophyta</taxon>
        <taxon>Embryophyta</taxon>
        <taxon>Tracheophyta</taxon>
        <taxon>Spermatophyta</taxon>
        <taxon>Magnoliopsida</taxon>
        <taxon>eudicotyledons</taxon>
        <taxon>Gunneridae</taxon>
        <taxon>Pentapetalae</taxon>
        <taxon>asterids</taxon>
        <taxon>lamiids</taxon>
        <taxon>Lamiales</taxon>
        <taxon>Oleaceae</taxon>
        <taxon>Forsythieae</taxon>
        <taxon>Abeliophyllum</taxon>
    </lineage>
</organism>
<sequence>MNSHPVIVQLILLGSMLLAMQIDSVSQPLLSCPSSCGDIVVPFPFGTTHGCSLDESFFITCNISHNTSKPFLNFDKIEVIDISIDGHMRIAASVVSDCYDKSGSQINGSISKLTLSKFHISSTRNKFTAVGCDTNALFEGSEEWNQMSAGCVSWCDNIDIVVNGSCSGIGCCQTSIPKGVKDFFIGVQSFQNHSRVKTFNPCGYAFVVEAEAFKFSSLDLKDLQKRKTVPVMLDWSIGNVTCQVARKNLSTYACRAMHSECSDSSNGLGYNCNCLTGFEGNPYLDDGCRDINECESKPCQGTCENLLGSYLCFCPEGFEGDGKKDGTGCHPKGRAKTSIFLYIASGLFFPAAGSSWIFWRSKKKKVVKLRRKLYTQNGGLILERRSHKPKVFTAEDLRNATDNYDESRFIYKDKHNEPVYKGSLCEEVNVLVTIKRFITMESIEIQEFIDELVILFGINHRNFVNLIGCCLETQCPLLVYEFFTDKTLYDFIHDNASFLSWEIRLKIAEKTARAIVYLHDEMGTPIVHGEIKSSNILLDSDYTVKVSLPSPDGCFRSLACKEFDVYSFGIVLAELLTGKQVLNYDWPKREEFLAQYFVFAIKEDRMFEILEQRLLETAKIEQLKKVAMLTERCLRDQPGERPTMFEVAIELHNVRLELDNDPTKSNPCDSCSESCGAEQDSS</sequence>
<dbReference type="SMART" id="SM00181">
    <property type="entry name" value="EGF"/>
    <property type="match status" value="2"/>
</dbReference>
<comment type="caution">
    <text evidence="15">Lacks conserved residue(s) required for the propagation of feature annotation.</text>
</comment>
<dbReference type="SUPFAM" id="SSF56112">
    <property type="entry name" value="Protein kinase-like (PK-like)"/>
    <property type="match status" value="1"/>
</dbReference>
<evidence type="ECO:0000256" key="5">
    <source>
        <dbReference type="ARBA" id="ARBA00022692"/>
    </source>
</evidence>
<keyword evidence="12" id="KW-0472">Membrane</keyword>
<dbReference type="InterPro" id="IPR011009">
    <property type="entry name" value="Kinase-like_dom_sf"/>
</dbReference>
<feature type="domain" description="Protein kinase" evidence="18">
    <location>
        <begin position="367"/>
        <end position="655"/>
    </location>
</feature>
<dbReference type="Gene3D" id="1.10.510.10">
    <property type="entry name" value="Transferase(Phosphotransferase) domain 1"/>
    <property type="match status" value="2"/>
</dbReference>
<dbReference type="PROSITE" id="PS01187">
    <property type="entry name" value="EGF_CA"/>
    <property type="match status" value="1"/>
</dbReference>
<dbReference type="EMBL" id="JBFOLK010000005">
    <property type="protein sequence ID" value="KAL2513085.1"/>
    <property type="molecule type" value="Genomic_DNA"/>
</dbReference>
<evidence type="ECO:0000256" key="17">
    <source>
        <dbReference type="SAM" id="SignalP"/>
    </source>
</evidence>
<dbReference type="PANTHER" id="PTHR27005:SF283">
    <property type="entry name" value="OS02G0633066 PROTEIN"/>
    <property type="match status" value="1"/>
</dbReference>
<dbReference type="PANTHER" id="PTHR27005">
    <property type="entry name" value="WALL-ASSOCIATED RECEPTOR KINASE-LIKE 21"/>
    <property type="match status" value="1"/>
</dbReference>
<dbReference type="PROSITE" id="PS00010">
    <property type="entry name" value="ASX_HYDROXYL"/>
    <property type="match status" value="1"/>
</dbReference>
<comment type="caution">
    <text evidence="20">The sequence shown here is derived from an EMBL/GenBank/DDBJ whole genome shotgun (WGS) entry which is preliminary data.</text>
</comment>
<dbReference type="GO" id="GO:0016020">
    <property type="term" value="C:membrane"/>
    <property type="evidence" value="ECO:0007669"/>
    <property type="project" value="UniProtKB-SubCell"/>
</dbReference>
<gene>
    <name evidence="20" type="ORF">Adt_18685</name>
</gene>
<evidence type="ECO:0000256" key="8">
    <source>
        <dbReference type="ARBA" id="ARBA00022741"/>
    </source>
</evidence>
<evidence type="ECO:0000256" key="13">
    <source>
        <dbReference type="ARBA" id="ARBA00023157"/>
    </source>
</evidence>
<evidence type="ECO:0000313" key="20">
    <source>
        <dbReference type="EMBL" id="KAL2513085.1"/>
    </source>
</evidence>
<evidence type="ECO:0000256" key="7">
    <source>
        <dbReference type="ARBA" id="ARBA00022737"/>
    </source>
</evidence>
<dbReference type="InterPro" id="IPR018097">
    <property type="entry name" value="EGF_Ca-bd_CS"/>
</dbReference>
<feature type="compositionally biased region" description="Polar residues" evidence="16">
    <location>
        <begin position="663"/>
        <end position="682"/>
    </location>
</feature>